<dbReference type="GO" id="GO:0009279">
    <property type="term" value="C:cell outer membrane"/>
    <property type="evidence" value="ECO:0007669"/>
    <property type="project" value="UniProtKB-SubCell"/>
</dbReference>
<comment type="similarity">
    <text evidence="2">Belongs to the SusD family.</text>
</comment>
<feature type="domain" description="SusD-like N-terminal" evidence="7">
    <location>
        <begin position="12"/>
        <end position="153"/>
    </location>
</feature>
<sequence length="462" mass="52665">MLQLCCITACNDWLEVAPQAEKEESEMFEKEAGFRNVLIGAYIRMKSNNLYGEDLTYGSIEMLAQHWTNTDDLGKYLKAYNYEQGDVETKINSFYGNLYKVIADVNGLLNNIDARKEVFEGNNYEIIKGEALAIRAFCHFDVLRLFGPVPTNLSEGTILPYVTTVSIVPNHLVSYNDFTTKLLADLNEAERCLEANDPILTASIKELSTLEVAQDDNFLRDRQMRMNYYAVCALKARVQLWLGNKSEALKYAQKVIDAKDPNGNAVFRLGTTTDCANGDLIFSSEHIFNLNVYNLSDSKISAANTFYTNSTTLKYFWASGTTDIRRGKMWKEVYDDYWWTYYYYITKYTQATNMPVLAKNSIPLFRLAEMYLIAMECGSIQNANDLYKEVCIARDITPVTFGSTEELLETLILEYNREFYGEGQAFYAYKRLGRSKIFGTSTVGSALIYVLPLPKAESLYIQ</sequence>
<dbReference type="Pfam" id="PF14322">
    <property type="entry name" value="SusD-like_3"/>
    <property type="match status" value="1"/>
</dbReference>
<evidence type="ECO:0000256" key="5">
    <source>
        <dbReference type="ARBA" id="ARBA00023237"/>
    </source>
</evidence>
<comment type="caution">
    <text evidence="8">The sequence shown here is derived from an EMBL/GenBank/DDBJ whole genome shotgun (WGS) entry which is preliminary data.</text>
</comment>
<organism evidence="8 9">
    <name type="scientific">Butyricimonas virosa</name>
    <dbReference type="NCBI Taxonomy" id="544645"/>
    <lineage>
        <taxon>Bacteria</taxon>
        <taxon>Pseudomonadati</taxon>
        <taxon>Bacteroidota</taxon>
        <taxon>Bacteroidia</taxon>
        <taxon>Bacteroidales</taxon>
        <taxon>Odoribacteraceae</taxon>
        <taxon>Butyricimonas</taxon>
    </lineage>
</organism>
<evidence type="ECO:0000259" key="7">
    <source>
        <dbReference type="Pfam" id="PF14322"/>
    </source>
</evidence>
<dbReference type="SUPFAM" id="SSF48452">
    <property type="entry name" value="TPR-like"/>
    <property type="match status" value="1"/>
</dbReference>
<dbReference type="Proteomes" id="UP000283589">
    <property type="component" value="Unassembled WGS sequence"/>
</dbReference>
<evidence type="ECO:0000313" key="9">
    <source>
        <dbReference type="Proteomes" id="UP000283589"/>
    </source>
</evidence>
<evidence type="ECO:0000256" key="3">
    <source>
        <dbReference type="ARBA" id="ARBA00022729"/>
    </source>
</evidence>
<feature type="domain" description="RagB/SusD" evidence="6">
    <location>
        <begin position="340"/>
        <end position="431"/>
    </location>
</feature>
<proteinExistence type="inferred from homology"/>
<accession>A0A412X2F8</accession>
<dbReference type="Gene3D" id="2.20.20.130">
    <property type="match status" value="1"/>
</dbReference>
<comment type="subcellular location">
    <subcellularLocation>
        <location evidence="1">Cell outer membrane</location>
    </subcellularLocation>
</comment>
<dbReference type="InterPro" id="IPR033985">
    <property type="entry name" value="SusD-like_N"/>
</dbReference>
<dbReference type="InterPro" id="IPR011990">
    <property type="entry name" value="TPR-like_helical_dom_sf"/>
</dbReference>
<dbReference type="STRING" id="1121130.GCA_000519105_00994"/>
<dbReference type="InterPro" id="IPR012944">
    <property type="entry name" value="SusD_RagB_dom"/>
</dbReference>
<name>A0A412X2F8_9BACT</name>
<reference evidence="8 9" key="1">
    <citation type="submission" date="2018-08" db="EMBL/GenBank/DDBJ databases">
        <title>A genome reference for cultivated species of the human gut microbiota.</title>
        <authorList>
            <person name="Zou Y."/>
            <person name="Xue W."/>
            <person name="Luo G."/>
        </authorList>
    </citation>
    <scope>NUCLEOTIDE SEQUENCE [LARGE SCALE GENOMIC DNA]</scope>
    <source>
        <strain evidence="8 9">AF14-49</strain>
    </source>
</reference>
<dbReference type="EMBL" id="QRZA01000007">
    <property type="protein sequence ID" value="RGV34617.1"/>
    <property type="molecule type" value="Genomic_DNA"/>
</dbReference>
<keyword evidence="5" id="KW-0998">Cell outer membrane</keyword>
<evidence type="ECO:0000313" key="8">
    <source>
        <dbReference type="EMBL" id="RGV34617.1"/>
    </source>
</evidence>
<protein>
    <submittedName>
        <fullName evidence="8">RagB/SusD family nutrient uptake outer membrane protein</fullName>
    </submittedName>
</protein>
<dbReference type="Gene3D" id="1.25.40.900">
    <property type="match status" value="1"/>
</dbReference>
<dbReference type="Pfam" id="PF07980">
    <property type="entry name" value="SusD_RagB"/>
    <property type="match status" value="1"/>
</dbReference>
<dbReference type="AlphaFoldDB" id="A0A412X2F8"/>
<evidence type="ECO:0000259" key="6">
    <source>
        <dbReference type="Pfam" id="PF07980"/>
    </source>
</evidence>
<evidence type="ECO:0000256" key="4">
    <source>
        <dbReference type="ARBA" id="ARBA00023136"/>
    </source>
</evidence>
<evidence type="ECO:0000256" key="1">
    <source>
        <dbReference type="ARBA" id="ARBA00004442"/>
    </source>
</evidence>
<gene>
    <name evidence="8" type="ORF">DWW18_07340</name>
</gene>
<dbReference type="Gene3D" id="1.25.40.390">
    <property type="match status" value="1"/>
</dbReference>
<keyword evidence="3" id="KW-0732">Signal</keyword>
<keyword evidence="4" id="KW-0472">Membrane</keyword>
<evidence type="ECO:0000256" key="2">
    <source>
        <dbReference type="ARBA" id="ARBA00006275"/>
    </source>
</evidence>